<dbReference type="Proteomes" id="UP001300096">
    <property type="component" value="Unassembled WGS sequence"/>
</dbReference>
<dbReference type="InterPro" id="IPR023485">
    <property type="entry name" value="Ptyr_pPase"/>
</dbReference>
<protein>
    <recommendedName>
        <fullName evidence="1">Phosphotyrosine protein phosphatase I domain-containing protein</fullName>
    </recommendedName>
</protein>
<dbReference type="RefSeq" id="WP_247628506.1">
    <property type="nucleotide sequence ID" value="NZ_JAHWXN010000001.1"/>
</dbReference>
<evidence type="ECO:0000313" key="3">
    <source>
        <dbReference type="Proteomes" id="UP001300096"/>
    </source>
</evidence>
<dbReference type="Gene3D" id="3.40.50.2300">
    <property type="match status" value="1"/>
</dbReference>
<accession>A0ABT0FAH6</accession>
<proteinExistence type="predicted"/>
<gene>
    <name evidence="2" type="ORF">KZC51_02865</name>
</gene>
<name>A0ABT0FAH6_9MICO</name>
<dbReference type="EMBL" id="JAHWXN010000001">
    <property type="protein sequence ID" value="MCK2035067.1"/>
    <property type="molecule type" value="Genomic_DNA"/>
</dbReference>
<keyword evidence="3" id="KW-1185">Reference proteome</keyword>
<feature type="domain" description="Phosphotyrosine protein phosphatase I" evidence="1">
    <location>
        <begin position="1"/>
        <end position="95"/>
    </location>
</feature>
<dbReference type="InterPro" id="IPR036196">
    <property type="entry name" value="Ptyr_pPase_sf"/>
</dbReference>
<evidence type="ECO:0000259" key="1">
    <source>
        <dbReference type="SMART" id="SM00226"/>
    </source>
</evidence>
<reference evidence="2 3" key="1">
    <citation type="submission" date="2021-06" db="EMBL/GenBank/DDBJ databases">
        <title>Genome-based taxonomic framework of Microbacterium strains isolated from marine environment, the description of four new species and reclassification of four preexisting species.</title>
        <authorList>
            <person name="Lee S.D."/>
            <person name="Kim S.-M."/>
            <person name="Byeon Y.-S."/>
            <person name="Yang H.L."/>
            <person name="Kim I.S."/>
        </authorList>
    </citation>
    <scope>NUCLEOTIDE SEQUENCE [LARGE SCALE GENOMIC DNA]</scope>
    <source>
        <strain evidence="2 3">SSW1-49</strain>
    </source>
</reference>
<evidence type="ECO:0000313" key="2">
    <source>
        <dbReference type="EMBL" id="MCK2035067.1"/>
    </source>
</evidence>
<organism evidence="2 3">
    <name type="scientific">Microbacterium croceum</name>
    <dbReference type="NCBI Taxonomy" id="2851645"/>
    <lineage>
        <taxon>Bacteria</taxon>
        <taxon>Bacillati</taxon>
        <taxon>Actinomycetota</taxon>
        <taxon>Actinomycetes</taxon>
        <taxon>Micrococcales</taxon>
        <taxon>Microbacteriaceae</taxon>
        <taxon>Microbacterium</taxon>
    </lineage>
</organism>
<sequence>MNVLFVCSRNRLRSPTAENVFRDWPGVQVASAGLAPDADEILTAEDLDWADVVIAMEKKHKAEISRRFMPQLRDTRVVALGIRDDYGFMDPELIEILRAKVPPHLR</sequence>
<comment type="caution">
    <text evidence="2">The sequence shown here is derived from an EMBL/GenBank/DDBJ whole genome shotgun (WGS) entry which is preliminary data.</text>
</comment>
<dbReference type="InterPro" id="IPR016919">
    <property type="entry name" value="UCP029416_PTP"/>
</dbReference>
<dbReference type="SMART" id="SM00226">
    <property type="entry name" value="LMWPc"/>
    <property type="match status" value="1"/>
</dbReference>
<dbReference type="PIRSF" id="PIRSF029416">
    <property type="entry name" value="UCP029416_PTP"/>
    <property type="match status" value="1"/>
</dbReference>
<dbReference type="SUPFAM" id="SSF52788">
    <property type="entry name" value="Phosphotyrosine protein phosphatases I"/>
    <property type="match status" value="1"/>
</dbReference>